<evidence type="ECO:0000313" key="5">
    <source>
        <dbReference type="EMBL" id="KAK5543694.1"/>
    </source>
</evidence>
<dbReference type="Gene3D" id="6.10.250.3110">
    <property type="match status" value="1"/>
</dbReference>
<proteinExistence type="inferred from homology"/>
<feature type="domain" description="Atg6/beclin coiled-coil" evidence="4">
    <location>
        <begin position="159"/>
        <end position="289"/>
    </location>
</feature>
<dbReference type="Proteomes" id="UP001345827">
    <property type="component" value="Unassembled WGS sequence"/>
</dbReference>
<protein>
    <submittedName>
        <fullName evidence="5">Vacuolar protein sorting-associated protein atg6</fullName>
    </submittedName>
</protein>
<accession>A0AAV9QH51</accession>
<dbReference type="Gene3D" id="1.10.418.40">
    <property type="entry name" value="Autophagy protein 6/Beclin 1"/>
    <property type="match status" value="1"/>
</dbReference>
<dbReference type="GO" id="GO:0000407">
    <property type="term" value="C:phagophore assembly site"/>
    <property type="evidence" value="ECO:0007669"/>
    <property type="project" value="TreeGrafter"/>
</dbReference>
<keyword evidence="6" id="KW-1185">Reference proteome</keyword>
<feature type="region of interest" description="Disordered" evidence="2">
    <location>
        <begin position="72"/>
        <end position="92"/>
    </location>
</feature>
<evidence type="ECO:0000313" key="6">
    <source>
        <dbReference type="Proteomes" id="UP001345827"/>
    </source>
</evidence>
<evidence type="ECO:0000256" key="1">
    <source>
        <dbReference type="ARBA" id="ARBA00005965"/>
    </source>
</evidence>
<evidence type="ECO:0000256" key="2">
    <source>
        <dbReference type="SAM" id="MobiDB-lite"/>
    </source>
</evidence>
<evidence type="ECO:0000259" key="4">
    <source>
        <dbReference type="Pfam" id="PF17675"/>
    </source>
</evidence>
<dbReference type="GO" id="GO:0000045">
    <property type="term" value="P:autophagosome assembly"/>
    <property type="evidence" value="ECO:0007669"/>
    <property type="project" value="TreeGrafter"/>
</dbReference>
<sequence length="523" mass="58804">MLYCQKCRQHVDPDTTIEDLNPASFDLLVGKAQQHNNSLPRLNYPQERKDLYDRVSTQATSPVYKRAIPAPQDESTINLRTVSDHGPRAAPPDMSFIEITQSQAVLPDKDVVNGQKRSPKSKRDGDSGEDKKKYRFSTDVEKAQVLYEVLSSRSDVDHPICAECTSLLLASFSARLGSTNRERDAYASFLKSVQQTVSSTTSNNDSKAAKTTADVQKTRQSTFDHLKRTEDQSQNIEKDIGKLEEEMQQAELEEQAYWSARNAIDDQLHETTVRLLTLQEKYTHDRQQLERLQRTNVYNDTFCISHDGSFGTINGLRLGRLPNQNVDWTEINAAWGQAILLLATVAERLRYSFQGYRLRPQGSTSRIDKLEYPQQSPSVVRQSTAGQDRGLQSAAANPEPKVTVLDLFSSGDMAIGRMFNHRRFDNGMVAFLDCISQLARYIQRTSKVDLKTTPSKNATSRNAASKNILPYEIDDDKIGNVSIKLGVGFSQDENFTKACKYALTCCKYLLAYVSNVEVQGLAK</sequence>
<feature type="compositionally biased region" description="Polar residues" evidence="2">
    <location>
        <begin position="373"/>
        <end position="386"/>
    </location>
</feature>
<name>A0AAV9QH51_9PEZI</name>
<feature type="compositionally biased region" description="Basic and acidic residues" evidence="2">
    <location>
        <begin position="222"/>
        <end position="235"/>
    </location>
</feature>
<dbReference type="EMBL" id="JAXLQG010000002">
    <property type="protein sequence ID" value="KAK5543694.1"/>
    <property type="molecule type" value="Genomic_DNA"/>
</dbReference>
<dbReference type="GO" id="GO:0030674">
    <property type="term" value="F:protein-macromolecule adaptor activity"/>
    <property type="evidence" value="ECO:0007669"/>
    <property type="project" value="TreeGrafter"/>
</dbReference>
<dbReference type="AlphaFoldDB" id="A0AAV9QH51"/>
<gene>
    <name evidence="5" type="primary">atg6</name>
    <name evidence="5" type="ORF">LTR25_001308</name>
</gene>
<dbReference type="Pfam" id="PF04111">
    <property type="entry name" value="APG6"/>
    <property type="match status" value="1"/>
</dbReference>
<dbReference type="InterPro" id="IPR041691">
    <property type="entry name" value="Atg6/beclin_CC"/>
</dbReference>
<dbReference type="InterPro" id="IPR040455">
    <property type="entry name" value="Atg6_BARA"/>
</dbReference>
<feature type="region of interest" description="Disordered" evidence="2">
    <location>
        <begin position="367"/>
        <end position="396"/>
    </location>
</feature>
<dbReference type="GO" id="GO:0045324">
    <property type="term" value="P:late endosome to vacuole transport"/>
    <property type="evidence" value="ECO:0007669"/>
    <property type="project" value="TreeGrafter"/>
</dbReference>
<comment type="caution">
    <text evidence="5">The sequence shown here is derived from an EMBL/GenBank/DDBJ whole genome shotgun (WGS) entry which is preliminary data.</text>
</comment>
<comment type="similarity">
    <text evidence="1">Belongs to the beclin family.</text>
</comment>
<reference evidence="5 6" key="1">
    <citation type="submission" date="2023-06" db="EMBL/GenBank/DDBJ databases">
        <title>Black Yeasts Isolated from many extreme environments.</title>
        <authorList>
            <person name="Coleine C."/>
            <person name="Stajich J.E."/>
            <person name="Selbmann L."/>
        </authorList>
    </citation>
    <scope>NUCLEOTIDE SEQUENCE [LARGE SCALE GENOMIC DNA]</scope>
    <source>
        <strain evidence="5 6">CCFEE 5887</strain>
    </source>
</reference>
<organism evidence="5 6">
    <name type="scientific">Vermiconidia calcicola</name>
    <dbReference type="NCBI Taxonomy" id="1690605"/>
    <lineage>
        <taxon>Eukaryota</taxon>
        <taxon>Fungi</taxon>
        <taxon>Dikarya</taxon>
        <taxon>Ascomycota</taxon>
        <taxon>Pezizomycotina</taxon>
        <taxon>Dothideomycetes</taxon>
        <taxon>Dothideomycetidae</taxon>
        <taxon>Mycosphaerellales</taxon>
        <taxon>Extremaceae</taxon>
        <taxon>Vermiconidia</taxon>
    </lineage>
</organism>
<feature type="region of interest" description="Disordered" evidence="2">
    <location>
        <begin position="108"/>
        <end position="135"/>
    </location>
</feature>
<dbReference type="GO" id="GO:0034272">
    <property type="term" value="C:phosphatidylinositol 3-kinase complex, class III, type II"/>
    <property type="evidence" value="ECO:0007669"/>
    <property type="project" value="TreeGrafter"/>
</dbReference>
<evidence type="ECO:0000259" key="3">
    <source>
        <dbReference type="Pfam" id="PF04111"/>
    </source>
</evidence>
<feature type="compositionally biased region" description="Basic and acidic residues" evidence="2">
    <location>
        <begin position="121"/>
        <end position="135"/>
    </location>
</feature>
<feature type="domain" description="Atg6 BARA" evidence="3">
    <location>
        <begin position="292"/>
        <end position="515"/>
    </location>
</feature>
<dbReference type="GO" id="GO:0000423">
    <property type="term" value="P:mitophagy"/>
    <property type="evidence" value="ECO:0007669"/>
    <property type="project" value="TreeGrafter"/>
</dbReference>
<dbReference type="InterPro" id="IPR038274">
    <property type="entry name" value="Atg6/Beclin_C_sf"/>
</dbReference>
<dbReference type="GO" id="GO:0006995">
    <property type="term" value="P:cellular response to nitrogen starvation"/>
    <property type="evidence" value="ECO:0007669"/>
    <property type="project" value="TreeGrafter"/>
</dbReference>
<dbReference type="GO" id="GO:0043548">
    <property type="term" value="F:phosphatidylinositol 3-kinase binding"/>
    <property type="evidence" value="ECO:0007669"/>
    <property type="project" value="TreeGrafter"/>
</dbReference>
<dbReference type="PANTHER" id="PTHR12768:SF4">
    <property type="entry name" value="BECLIN-1"/>
    <property type="match status" value="1"/>
</dbReference>
<dbReference type="PANTHER" id="PTHR12768">
    <property type="entry name" value="BECLIN 1"/>
    <property type="match status" value="1"/>
</dbReference>
<dbReference type="Pfam" id="PF17675">
    <property type="entry name" value="APG6_N"/>
    <property type="match status" value="1"/>
</dbReference>
<dbReference type="InterPro" id="IPR007243">
    <property type="entry name" value="Atg6/Beclin"/>
</dbReference>
<dbReference type="FunFam" id="1.10.418.40:FF:000005">
    <property type="entry name" value="Autophagy protein Apg6, putative"/>
    <property type="match status" value="1"/>
</dbReference>
<feature type="region of interest" description="Disordered" evidence="2">
    <location>
        <begin position="197"/>
        <end position="235"/>
    </location>
</feature>
<dbReference type="GO" id="GO:0034271">
    <property type="term" value="C:phosphatidylinositol 3-kinase complex, class III, type I"/>
    <property type="evidence" value="ECO:0007669"/>
    <property type="project" value="TreeGrafter"/>
</dbReference>